<evidence type="ECO:0000313" key="2">
    <source>
        <dbReference type="EMBL" id="GJE08465.1"/>
    </source>
</evidence>
<dbReference type="EMBL" id="BPQR01000080">
    <property type="protein sequence ID" value="GJE08465.1"/>
    <property type="molecule type" value="Genomic_DNA"/>
</dbReference>
<accession>A0ABQ4T2I0</accession>
<reference evidence="2" key="1">
    <citation type="journal article" date="2021" name="Front. Microbiol.">
        <title>Comprehensive Comparative Genomics and Phenotyping of Methylobacterium Species.</title>
        <authorList>
            <person name="Alessa O."/>
            <person name="Ogura Y."/>
            <person name="Fujitani Y."/>
            <person name="Takami H."/>
            <person name="Hayashi T."/>
            <person name="Sahin N."/>
            <person name="Tani A."/>
        </authorList>
    </citation>
    <scope>NUCLEOTIDE SEQUENCE</scope>
    <source>
        <strain evidence="2">LMG 23639</strain>
    </source>
</reference>
<protein>
    <submittedName>
        <fullName evidence="2">Uncharacterized protein</fullName>
    </submittedName>
</protein>
<sequence>MSFLLRAALVIGALSYCAMLRSGTEPRLPHAPDVAAALPAAGALPSLWEALPPTERERLVRAGAASLLPASQAQPETTAVLAPSRDTLAEADRRPAWRGAVR</sequence>
<dbReference type="Proteomes" id="UP001055102">
    <property type="component" value="Unassembled WGS sequence"/>
</dbReference>
<evidence type="ECO:0000256" key="1">
    <source>
        <dbReference type="SAM" id="MobiDB-lite"/>
    </source>
</evidence>
<feature type="region of interest" description="Disordered" evidence="1">
    <location>
        <begin position="70"/>
        <end position="102"/>
    </location>
</feature>
<name>A0ABQ4T2I0_9HYPH</name>
<evidence type="ECO:0000313" key="3">
    <source>
        <dbReference type="Proteomes" id="UP001055102"/>
    </source>
</evidence>
<keyword evidence="3" id="KW-1185">Reference proteome</keyword>
<dbReference type="RefSeq" id="WP_238278162.1">
    <property type="nucleotide sequence ID" value="NZ_BPQR01000080.1"/>
</dbReference>
<gene>
    <name evidence="2" type="ORF">AOPFMNJM_3802</name>
</gene>
<reference evidence="2" key="2">
    <citation type="submission" date="2021-08" db="EMBL/GenBank/DDBJ databases">
        <authorList>
            <person name="Tani A."/>
            <person name="Ola A."/>
            <person name="Ogura Y."/>
            <person name="Katsura K."/>
            <person name="Hayashi T."/>
        </authorList>
    </citation>
    <scope>NUCLEOTIDE SEQUENCE</scope>
    <source>
        <strain evidence="2">LMG 23639</strain>
    </source>
</reference>
<organism evidence="2 3">
    <name type="scientific">Methylobacterium jeotgali</name>
    <dbReference type="NCBI Taxonomy" id="381630"/>
    <lineage>
        <taxon>Bacteria</taxon>
        <taxon>Pseudomonadati</taxon>
        <taxon>Pseudomonadota</taxon>
        <taxon>Alphaproteobacteria</taxon>
        <taxon>Hyphomicrobiales</taxon>
        <taxon>Methylobacteriaceae</taxon>
        <taxon>Methylobacterium</taxon>
    </lineage>
</organism>
<proteinExistence type="predicted"/>
<comment type="caution">
    <text evidence="2">The sequence shown here is derived from an EMBL/GenBank/DDBJ whole genome shotgun (WGS) entry which is preliminary data.</text>
</comment>